<protein>
    <submittedName>
        <fullName evidence="1">Uncharacterized protein</fullName>
    </submittedName>
</protein>
<gene>
    <name evidence="1" type="ORF">PGIGA_G00097380</name>
</gene>
<keyword evidence="2" id="KW-1185">Reference proteome</keyword>
<reference evidence="1 2" key="1">
    <citation type="journal article" date="2022" name="bioRxiv">
        <title>An ancient truncated duplication of the anti-Mullerian hormone receptor type 2 gene is a potential conserved master sex determinant in the Pangasiidae catfish family.</title>
        <authorList>
            <person name="Wen M."/>
            <person name="Pan Q."/>
            <person name="Jouanno E."/>
            <person name="Montfort J."/>
            <person name="Zahm M."/>
            <person name="Cabau C."/>
            <person name="Klopp C."/>
            <person name="Iampietro C."/>
            <person name="Roques C."/>
            <person name="Bouchez O."/>
            <person name="Castinel A."/>
            <person name="Donnadieu C."/>
            <person name="Parrinello H."/>
            <person name="Poncet C."/>
            <person name="Belmonte E."/>
            <person name="Gautier V."/>
            <person name="Avarre J.-C."/>
            <person name="Dugue R."/>
            <person name="Gustiano R."/>
            <person name="Ha T.T.T."/>
            <person name="Campet M."/>
            <person name="Sriphairoj K."/>
            <person name="Ribolli J."/>
            <person name="de Almeida F.L."/>
            <person name="Desvignes T."/>
            <person name="Postlethwait J.H."/>
            <person name="Bucao C.F."/>
            <person name="Robinson-Rechavi M."/>
            <person name="Bobe J."/>
            <person name="Herpin A."/>
            <person name="Guiguen Y."/>
        </authorList>
    </citation>
    <scope>NUCLEOTIDE SEQUENCE [LARGE SCALE GENOMIC DNA]</scope>
    <source>
        <strain evidence="1">YG-Dec2019</strain>
    </source>
</reference>
<dbReference type="Proteomes" id="UP000829447">
    <property type="component" value="Linkage Group LG19"/>
</dbReference>
<evidence type="ECO:0000313" key="1">
    <source>
        <dbReference type="EMBL" id="MCI4389388.1"/>
    </source>
</evidence>
<evidence type="ECO:0000313" key="2">
    <source>
        <dbReference type="Proteomes" id="UP000829447"/>
    </source>
</evidence>
<accession>A0ACC5XE94</accession>
<dbReference type="EMBL" id="CM040472">
    <property type="protein sequence ID" value="MCI4389388.1"/>
    <property type="molecule type" value="Genomic_DNA"/>
</dbReference>
<organism evidence="1 2">
    <name type="scientific">Pangasianodon gigas</name>
    <name type="common">Mekong giant catfish</name>
    <name type="synonym">Pangasius gigas</name>
    <dbReference type="NCBI Taxonomy" id="30993"/>
    <lineage>
        <taxon>Eukaryota</taxon>
        <taxon>Metazoa</taxon>
        <taxon>Chordata</taxon>
        <taxon>Craniata</taxon>
        <taxon>Vertebrata</taxon>
        <taxon>Euteleostomi</taxon>
        <taxon>Actinopterygii</taxon>
        <taxon>Neopterygii</taxon>
        <taxon>Teleostei</taxon>
        <taxon>Ostariophysi</taxon>
        <taxon>Siluriformes</taxon>
        <taxon>Pangasiidae</taxon>
        <taxon>Pangasianodon</taxon>
    </lineage>
</organism>
<name>A0ACC5XE94_PANGG</name>
<comment type="caution">
    <text evidence="1">The sequence shown here is derived from an EMBL/GenBank/DDBJ whole genome shotgun (WGS) entry which is preliminary data.</text>
</comment>
<sequence>MSESESVNDFRKIDDSAEKAREAPETGATPAAPCTQVSDKHNAHDATSASHTSAKDSVLTQESKTQSSEPCEALKNHPAEAEVPSSSMLPNPVTSSLTSASMAPTPKVIVSSAPVRSGTPLVVGARVVSAAISAAGASGQTSASHPGGLTVMSNQVRPPAVTQAPLRAAIMTLPRASNVTPQNVTVPRSPQTTSLQLPANFQIPQGMVLIRSDSGQLMLVSQQALAQAQAQGLVPKSSNVTTTVRPQASQATATSIIRVSLPSSSTTVATLVKPGSSAAKAVLKPSSTTGTATIKPTTTASTIIKPPSVLGTGLKPNSITGPTVIKAPSAQKPPISTATATMSQRTITGTSVTSTSVVKSIGKASLSSSVTQSSRSVGSGPRNISPNIPIKASSSSKVSTPVTVTAETLENVKKCKNFLITLMKLASSGTRSPDMAQNVRALVKDLLDGRLEAEEFTEKLYMELKSSPQPYLVPFLKRSLPAVRQLTPNSQLFIQQCEQPKASPSSTISSSTQKLSHSSSTTISQPLRGSVPAGPPQMVIQQTKGVIVEQSVTSSPHVVLPVQNHTQPKHPVIQTNTQAAGAFRRQYSLQASKTPSGPTQAAQTYNFKDSTSGSFRDDDDINDVASMAGVNVNEENARILASSSELVGTVVRSCRDEPFLQTTALQQRVLHIGGSLGVAEVNPDVLGLLSHATQERLRDLLEKLTVIAQHHNISYRDDWRNIQTSDTRSQLKFLEQLEKVEKQKREEEERETLLRIAKSRSSSEDPEQLRLKQRAKEMQQLELAQMEHRDANLAALAALGPRKRKPLEASGSGTNQVLGLRAQRTAQRVPTRVTFRDLIFCMEQDRALRHSLTLYDAFLR</sequence>
<proteinExistence type="predicted"/>